<dbReference type="Proteomes" id="UP001186047">
    <property type="component" value="Unassembled WGS sequence"/>
</dbReference>
<evidence type="ECO:0000313" key="1">
    <source>
        <dbReference type="EMBL" id="MDV2633216.1"/>
    </source>
</evidence>
<dbReference type="EMBL" id="JAWHVL010000025">
    <property type="protein sequence ID" value="MDV2633216.1"/>
    <property type="molecule type" value="Genomic_DNA"/>
</dbReference>
<reference evidence="1" key="1">
    <citation type="submission" date="2023-10" db="EMBL/GenBank/DDBJ databases">
        <title>Production of high quality cheese from raw caw milk (raw cheese).</title>
        <authorList>
            <person name="Samouris G."/>
        </authorList>
    </citation>
    <scope>NUCLEOTIDE SEQUENCE</scope>
    <source>
        <strain evidence="1">M17-3</strain>
    </source>
</reference>
<gene>
    <name evidence="1" type="ORF">RZO31_10110</name>
</gene>
<comment type="caution">
    <text evidence="1">The sequence shown here is derived from an EMBL/GenBank/DDBJ whole genome shotgun (WGS) entry which is preliminary data.</text>
</comment>
<name>A0AAE4T0H1_9LACT</name>
<organism evidence="1 2">
    <name type="scientific">Lactococcus lactis</name>
    <dbReference type="NCBI Taxonomy" id="1358"/>
    <lineage>
        <taxon>Bacteria</taxon>
        <taxon>Bacillati</taxon>
        <taxon>Bacillota</taxon>
        <taxon>Bacilli</taxon>
        <taxon>Lactobacillales</taxon>
        <taxon>Streptococcaceae</taxon>
        <taxon>Lactococcus</taxon>
    </lineage>
</organism>
<dbReference type="AlphaFoldDB" id="A0AAE4T0H1"/>
<protein>
    <submittedName>
        <fullName evidence="1">Uncharacterized protein</fullName>
    </submittedName>
</protein>
<accession>A0AAE4T0H1</accession>
<proteinExistence type="predicted"/>
<dbReference type="RefSeq" id="WP_317059310.1">
    <property type="nucleotide sequence ID" value="NZ_JAWHVL010000025.1"/>
</dbReference>
<sequence length="54" mass="6234">MIKNFTKNIEFIVKYDGSGNISEINLLSRDLLMALKITPSNKYFKELEKKINGI</sequence>
<evidence type="ECO:0000313" key="2">
    <source>
        <dbReference type="Proteomes" id="UP001186047"/>
    </source>
</evidence>